<dbReference type="EMBL" id="LUSW01000013">
    <property type="protein sequence ID" value="RAT34926.1"/>
    <property type="molecule type" value="Genomic_DNA"/>
</dbReference>
<evidence type="ECO:0000313" key="2">
    <source>
        <dbReference type="Proteomes" id="UP000250186"/>
    </source>
</evidence>
<organism evidence="1 2">
    <name type="scientific">Lonsdalea populi</name>
    <dbReference type="NCBI Taxonomy" id="1172565"/>
    <lineage>
        <taxon>Bacteria</taxon>
        <taxon>Pseudomonadati</taxon>
        <taxon>Pseudomonadota</taxon>
        <taxon>Gammaproteobacteria</taxon>
        <taxon>Enterobacterales</taxon>
        <taxon>Pectobacteriaceae</taxon>
        <taxon>Lonsdalea</taxon>
    </lineage>
</organism>
<comment type="caution">
    <text evidence="1">The sequence shown here is derived from an EMBL/GenBank/DDBJ whole genome shotgun (WGS) entry which is preliminary data.</text>
</comment>
<evidence type="ECO:0000313" key="1">
    <source>
        <dbReference type="EMBL" id="RAT34926.1"/>
    </source>
</evidence>
<gene>
    <name evidence="1" type="ORF">AU492_07275</name>
</gene>
<protein>
    <submittedName>
        <fullName evidence="1">Uncharacterized protein</fullName>
    </submittedName>
</protein>
<proteinExistence type="predicted"/>
<dbReference type="Proteomes" id="UP000250186">
    <property type="component" value="Unassembled WGS sequence"/>
</dbReference>
<dbReference type="GeneID" id="69061464"/>
<keyword evidence="2" id="KW-1185">Reference proteome</keyword>
<dbReference type="RefSeq" id="WP_232100177.1">
    <property type="nucleotide sequence ID" value="NZ_CP065534.1"/>
</dbReference>
<sequence length="103" mass="11073">MKTALRCTARAPLLELLTQTGHNIHGQRSEAASASPLSRASAAIRKRQKLAEFFCCGTIVPSYYRAGCDLATGKRAVIARPAGSNEGKRTSVCRRSVTIDPRA</sequence>
<name>A0ABX9EPZ6_9GAMM</name>
<reference evidence="1 2" key="1">
    <citation type="submission" date="2016-02" db="EMBL/GenBank/DDBJ databases">
        <title>Species-wide whole genome sequencing reveals diversity, host range in Lonsdalea quercina.</title>
        <authorList>
            <person name="Li Y."/>
        </authorList>
    </citation>
    <scope>NUCLEOTIDE SEQUENCE [LARGE SCALE GENOMIC DNA]</scope>
    <source>
        <strain evidence="1 2">CFCC 12721</strain>
    </source>
</reference>
<accession>A0ABX9EPZ6</accession>